<dbReference type="Pfam" id="PF01370">
    <property type="entry name" value="Epimerase"/>
    <property type="match status" value="1"/>
</dbReference>
<proteinExistence type="predicted"/>
<feature type="domain" description="NAD-dependent epimerase/dehydratase" evidence="1">
    <location>
        <begin position="4"/>
        <end position="175"/>
    </location>
</feature>
<dbReference type="SUPFAM" id="SSF51735">
    <property type="entry name" value="NAD(P)-binding Rossmann-fold domains"/>
    <property type="match status" value="1"/>
</dbReference>
<reference evidence="3" key="1">
    <citation type="journal article" date="2019" name="Int. J. Syst. Evol. Microbiol.">
        <title>The Global Catalogue of Microorganisms (GCM) 10K type strain sequencing project: providing services to taxonomists for standard genome sequencing and annotation.</title>
        <authorList>
            <consortium name="The Broad Institute Genomics Platform"/>
            <consortium name="The Broad Institute Genome Sequencing Center for Infectious Disease"/>
            <person name="Wu L."/>
            <person name="Ma J."/>
        </authorList>
    </citation>
    <scope>NUCLEOTIDE SEQUENCE [LARGE SCALE GENOMIC DNA]</scope>
    <source>
        <strain evidence="3">KCTC 52298</strain>
    </source>
</reference>
<protein>
    <submittedName>
        <fullName evidence="2">NAD-dependent epimerase/dehydratase family protein</fullName>
    </submittedName>
</protein>
<comment type="caution">
    <text evidence="2">The sequence shown here is derived from an EMBL/GenBank/DDBJ whole genome shotgun (WGS) entry which is preliminary data.</text>
</comment>
<dbReference type="InterPro" id="IPR036291">
    <property type="entry name" value="NAD(P)-bd_dom_sf"/>
</dbReference>
<dbReference type="EMBL" id="JBHULD010000014">
    <property type="protein sequence ID" value="MFD2554727.1"/>
    <property type="molecule type" value="Genomic_DNA"/>
</dbReference>
<accession>A0ABW5L4C4</accession>
<evidence type="ECO:0000313" key="2">
    <source>
        <dbReference type="EMBL" id="MFD2554727.1"/>
    </source>
</evidence>
<dbReference type="Gene3D" id="3.40.50.720">
    <property type="entry name" value="NAD(P)-binding Rossmann-like Domain"/>
    <property type="match status" value="1"/>
</dbReference>
<dbReference type="InterPro" id="IPR001509">
    <property type="entry name" value="Epimerase_deHydtase"/>
</dbReference>
<sequence length="342" mass="38224">MKAIVIGASGQIGYAFYQLLNKGGWEVVLLSRGEISYAIDEDSTTVLHFDKKDKALFRKMMSAGADLVIDLIAFGREDAMQLLTYQKDYSSLIVLSSSSVYCDRDGRTLDEAATTGFPNFDKPISEANPTVEAGEQTYSTRKVALEQELLSGLSIPLTILRPCAIYGAYSHHPREWWLVKRMLDQRPIIPLAYHGRSIFHTTAAALIAKVGLAARPLAQQQIINVGDSRPLSVFEVADVIAAYLGYEGVLLPMDKQVGALDHVGLTPWSIPRSFILDTKRSEEILASQDLTISDYSSSISQYLLYLLDMYGDKKWEYLFPQLAAYPYEQFDYEVEDAYINKG</sequence>
<name>A0ABW5L4C4_9SPHI</name>
<dbReference type="PANTHER" id="PTHR43245">
    <property type="entry name" value="BIFUNCTIONAL POLYMYXIN RESISTANCE PROTEIN ARNA"/>
    <property type="match status" value="1"/>
</dbReference>
<dbReference type="InterPro" id="IPR050177">
    <property type="entry name" value="Lipid_A_modif_metabolic_enz"/>
</dbReference>
<dbReference type="Proteomes" id="UP001597440">
    <property type="component" value="Unassembled WGS sequence"/>
</dbReference>
<dbReference type="RefSeq" id="WP_210353119.1">
    <property type="nucleotide sequence ID" value="NZ_JAEQMU010000001.1"/>
</dbReference>
<evidence type="ECO:0000259" key="1">
    <source>
        <dbReference type="Pfam" id="PF01370"/>
    </source>
</evidence>
<keyword evidence="3" id="KW-1185">Reference proteome</keyword>
<evidence type="ECO:0000313" key="3">
    <source>
        <dbReference type="Proteomes" id="UP001597440"/>
    </source>
</evidence>
<dbReference type="PANTHER" id="PTHR43245:SF13">
    <property type="entry name" value="UDP-D-APIOSE_UDP-D-XYLOSE SYNTHASE 2"/>
    <property type="match status" value="1"/>
</dbReference>
<organism evidence="2 3">
    <name type="scientific">Sphingobacterium tabacisoli</name>
    <dbReference type="NCBI Taxonomy" id="2044855"/>
    <lineage>
        <taxon>Bacteria</taxon>
        <taxon>Pseudomonadati</taxon>
        <taxon>Bacteroidota</taxon>
        <taxon>Sphingobacteriia</taxon>
        <taxon>Sphingobacteriales</taxon>
        <taxon>Sphingobacteriaceae</taxon>
        <taxon>Sphingobacterium</taxon>
    </lineage>
</organism>
<gene>
    <name evidence="2" type="ORF">ACFSQW_10025</name>
</gene>